<feature type="non-terminal residue" evidence="2">
    <location>
        <position position="1"/>
    </location>
</feature>
<dbReference type="Pfam" id="PF03732">
    <property type="entry name" value="Retrotrans_gag"/>
    <property type="match status" value="1"/>
</dbReference>
<comment type="caution">
    <text evidence="2">The sequence shown here is derived from an EMBL/GenBank/DDBJ whole genome shotgun (WGS) entry which is preliminary data.</text>
</comment>
<reference evidence="3" key="1">
    <citation type="journal article" date="2019" name="Nat. Commun.">
        <title>The genome of broomcorn millet.</title>
        <authorList>
            <person name="Zou C."/>
            <person name="Miki D."/>
            <person name="Li D."/>
            <person name="Tang Q."/>
            <person name="Xiao L."/>
            <person name="Rajput S."/>
            <person name="Deng P."/>
            <person name="Jia W."/>
            <person name="Huang R."/>
            <person name="Zhang M."/>
            <person name="Sun Y."/>
            <person name="Hu J."/>
            <person name="Fu X."/>
            <person name="Schnable P.S."/>
            <person name="Li F."/>
            <person name="Zhang H."/>
            <person name="Feng B."/>
            <person name="Zhu X."/>
            <person name="Liu R."/>
            <person name="Schnable J.C."/>
            <person name="Zhu J.-K."/>
            <person name="Zhang H."/>
        </authorList>
    </citation>
    <scope>NUCLEOTIDE SEQUENCE [LARGE SCALE GENOMIC DNA]</scope>
</reference>
<feature type="domain" description="Retrotransposon gag" evidence="1">
    <location>
        <begin position="89"/>
        <end position="154"/>
    </location>
</feature>
<sequence length="179" mass="20651">NYHREDLKKLPTGELHDKIKVGCDAHSIIENRRRERARAEGNATRDDNDRFPTLSSRLDNYKYPEGFKPVGITKYDAIEVAGGSNTTKEELRNVFIDNFQGAIARAGTRHDLSQCKQERNELLRSYTRRFFDIRAMIANILESDIIDCFHNGLTDQALFRDFCCNRPKIVAALRDMIQT</sequence>
<name>A0A3L6T5Z5_PANMI</name>
<proteinExistence type="predicted"/>
<accession>A0A3L6T5Z5</accession>
<evidence type="ECO:0000313" key="2">
    <source>
        <dbReference type="EMBL" id="RLN33701.1"/>
    </source>
</evidence>
<dbReference type="InterPro" id="IPR005162">
    <property type="entry name" value="Retrotrans_gag_dom"/>
</dbReference>
<evidence type="ECO:0000313" key="3">
    <source>
        <dbReference type="Proteomes" id="UP000275267"/>
    </source>
</evidence>
<dbReference type="Proteomes" id="UP000275267">
    <property type="component" value="Unassembled WGS sequence"/>
</dbReference>
<dbReference type="OrthoDB" id="693243at2759"/>
<organism evidence="2 3">
    <name type="scientific">Panicum miliaceum</name>
    <name type="common">Proso millet</name>
    <name type="synonym">Broomcorn millet</name>
    <dbReference type="NCBI Taxonomy" id="4540"/>
    <lineage>
        <taxon>Eukaryota</taxon>
        <taxon>Viridiplantae</taxon>
        <taxon>Streptophyta</taxon>
        <taxon>Embryophyta</taxon>
        <taxon>Tracheophyta</taxon>
        <taxon>Spermatophyta</taxon>
        <taxon>Magnoliopsida</taxon>
        <taxon>Liliopsida</taxon>
        <taxon>Poales</taxon>
        <taxon>Poaceae</taxon>
        <taxon>PACMAD clade</taxon>
        <taxon>Panicoideae</taxon>
        <taxon>Panicodae</taxon>
        <taxon>Paniceae</taxon>
        <taxon>Panicinae</taxon>
        <taxon>Panicum</taxon>
        <taxon>Panicum sect. Panicum</taxon>
    </lineage>
</organism>
<keyword evidence="3" id="KW-1185">Reference proteome</keyword>
<dbReference type="AlphaFoldDB" id="A0A3L6T5Z5"/>
<dbReference type="EMBL" id="PQIB02000002">
    <property type="protein sequence ID" value="RLN33701.1"/>
    <property type="molecule type" value="Genomic_DNA"/>
</dbReference>
<evidence type="ECO:0000259" key="1">
    <source>
        <dbReference type="Pfam" id="PF03732"/>
    </source>
</evidence>
<protein>
    <submittedName>
        <fullName evidence="2">Retrotransposon protein, putative, Ty3-gypsy sub-class</fullName>
    </submittedName>
</protein>
<gene>
    <name evidence="2" type="ORF">C2845_PM03G27990</name>
</gene>